<evidence type="ECO:0000256" key="1">
    <source>
        <dbReference type="SAM" id="MobiDB-lite"/>
    </source>
</evidence>
<evidence type="ECO:0000313" key="3">
    <source>
        <dbReference type="Proteomes" id="UP000703661"/>
    </source>
</evidence>
<protein>
    <submittedName>
        <fullName evidence="2">Uncharacterized protein</fullName>
    </submittedName>
</protein>
<feature type="compositionally biased region" description="Low complexity" evidence="1">
    <location>
        <begin position="142"/>
        <end position="169"/>
    </location>
</feature>
<reference evidence="2" key="1">
    <citation type="journal article" date="2020" name="Fungal Divers.">
        <title>Resolving the Mortierellaceae phylogeny through synthesis of multi-gene phylogenetics and phylogenomics.</title>
        <authorList>
            <person name="Vandepol N."/>
            <person name="Liber J."/>
            <person name="Desiro A."/>
            <person name="Na H."/>
            <person name="Kennedy M."/>
            <person name="Barry K."/>
            <person name="Grigoriev I.V."/>
            <person name="Miller A.N."/>
            <person name="O'Donnell K."/>
            <person name="Stajich J.E."/>
            <person name="Bonito G."/>
        </authorList>
    </citation>
    <scope>NUCLEOTIDE SEQUENCE</scope>
    <source>
        <strain evidence="2">NRRL 2769</strain>
    </source>
</reference>
<proteinExistence type="predicted"/>
<sequence>MFPAPPPKEDLSLNLEGLHEFFYGNEPERWTPTQFASHSMATDFKDYIRSLHRIKKNGTQCLRVYCSDIINYLETDPHGKDEEEQAKSSIERRKTFRMEKEVELVAKSKTNINLLKGISKDESESRHSSNNQAPKATPSLASRTTSSSSRKPNPISSSRTNPSPTTSIPHIMYDDVSDVEEPGQGHNEELYDNVIDVDESDNGYDVEESDDGYDDDEDKGGDENNSGDDAKELKLISATSPFDDLVAVLFRIYNHRVSTVATISPPLSGTLKELHAYASLNLSQWERIPDTRKKSTMLALSGILNTMDNGMQYFNDFAVTKAACFEEHFTSPSAEMKSIIDEFLGAMGTERSLRTLKTYCREQQLESTKTGCEGSDRARVINAVEYL</sequence>
<gene>
    <name evidence="2" type="ORF">BGZ80_003151</name>
</gene>
<feature type="region of interest" description="Disordered" evidence="1">
    <location>
        <begin position="193"/>
        <end position="230"/>
    </location>
</feature>
<dbReference type="Proteomes" id="UP000703661">
    <property type="component" value="Unassembled WGS sequence"/>
</dbReference>
<feature type="compositionally biased region" description="Basic and acidic residues" evidence="1">
    <location>
        <begin position="118"/>
        <end position="127"/>
    </location>
</feature>
<feature type="region of interest" description="Disordered" evidence="1">
    <location>
        <begin position="116"/>
        <end position="170"/>
    </location>
</feature>
<accession>A0A9P6SWN1</accession>
<dbReference type="AlphaFoldDB" id="A0A9P6SWN1"/>
<evidence type="ECO:0000313" key="2">
    <source>
        <dbReference type="EMBL" id="KAG0008699.1"/>
    </source>
</evidence>
<dbReference type="EMBL" id="JAAAID010001817">
    <property type="protein sequence ID" value="KAG0008699.1"/>
    <property type="molecule type" value="Genomic_DNA"/>
</dbReference>
<comment type="caution">
    <text evidence="2">The sequence shown here is derived from an EMBL/GenBank/DDBJ whole genome shotgun (WGS) entry which is preliminary data.</text>
</comment>
<keyword evidence="3" id="KW-1185">Reference proteome</keyword>
<organism evidence="2 3">
    <name type="scientific">Entomortierella chlamydospora</name>
    <dbReference type="NCBI Taxonomy" id="101097"/>
    <lineage>
        <taxon>Eukaryota</taxon>
        <taxon>Fungi</taxon>
        <taxon>Fungi incertae sedis</taxon>
        <taxon>Mucoromycota</taxon>
        <taxon>Mortierellomycotina</taxon>
        <taxon>Mortierellomycetes</taxon>
        <taxon>Mortierellales</taxon>
        <taxon>Mortierellaceae</taxon>
        <taxon>Entomortierella</taxon>
    </lineage>
</organism>
<feature type="compositionally biased region" description="Acidic residues" evidence="1">
    <location>
        <begin position="195"/>
        <end position="220"/>
    </location>
</feature>
<name>A0A9P6SWN1_9FUNG</name>